<sequence>FGLGIVVGSGRVATCLLMDARGAFWVGRFAGCGPLEEG</sequence>
<feature type="non-terminal residue" evidence="1">
    <location>
        <position position="1"/>
    </location>
</feature>
<evidence type="ECO:0000313" key="2">
    <source>
        <dbReference type="Proteomes" id="UP000265520"/>
    </source>
</evidence>
<accession>A0A392T6A8</accession>
<dbReference type="AlphaFoldDB" id="A0A392T6A8"/>
<proteinExistence type="predicted"/>
<organism evidence="1 2">
    <name type="scientific">Trifolium medium</name>
    <dbReference type="NCBI Taxonomy" id="97028"/>
    <lineage>
        <taxon>Eukaryota</taxon>
        <taxon>Viridiplantae</taxon>
        <taxon>Streptophyta</taxon>
        <taxon>Embryophyta</taxon>
        <taxon>Tracheophyta</taxon>
        <taxon>Spermatophyta</taxon>
        <taxon>Magnoliopsida</taxon>
        <taxon>eudicotyledons</taxon>
        <taxon>Gunneridae</taxon>
        <taxon>Pentapetalae</taxon>
        <taxon>rosids</taxon>
        <taxon>fabids</taxon>
        <taxon>Fabales</taxon>
        <taxon>Fabaceae</taxon>
        <taxon>Papilionoideae</taxon>
        <taxon>50 kb inversion clade</taxon>
        <taxon>NPAAA clade</taxon>
        <taxon>Hologalegina</taxon>
        <taxon>IRL clade</taxon>
        <taxon>Trifolieae</taxon>
        <taxon>Trifolium</taxon>
    </lineage>
</organism>
<dbReference type="Proteomes" id="UP000265520">
    <property type="component" value="Unassembled WGS sequence"/>
</dbReference>
<comment type="caution">
    <text evidence="1">The sequence shown here is derived from an EMBL/GenBank/DDBJ whole genome shotgun (WGS) entry which is preliminary data.</text>
</comment>
<keyword evidence="2" id="KW-1185">Reference proteome</keyword>
<name>A0A392T6A8_9FABA</name>
<protein>
    <submittedName>
        <fullName evidence="1">Uncharacterized protein</fullName>
    </submittedName>
</protein>
<reference evidence="1 2" key="1">
    <citation type="journal article" date="2018" name="Front. Plant Sci.">
        <title>Red Clover (Trifolium pratense) and Zigzag Clover (T. medium) - A Picture of Genomic Similarities and Differences.</title>
        <authorList>
            <person name="Dluhosova J."/>
            <person name="Istvanek J."/>
            <person name="Nedelnik J."/>
            <person name="Repkova J."/>
        </authorList>
    </citation>
    <scope>NUCLEOTIDE SEQUENCE [LARGE SCALE GENOMIC DNA]</scope>
    <source>
        <strain evidence="2">cv. 10/8</strain>
        <tissue evidence="1">Leaf</tissue>
    </source>
</reference>
<evidence type="ECO:0000313" key="1">
    <source>
        <dbReference type="EMBL" id="MCI56633.1"/>
    </source>
</evidence>
<dbReference type="EMBL" id="LXQA010515497">
    <property type="protein sequence ID" value="MCI56633.1"/>
    <property type="molecule type" value="Genomic_DNA"/>
</dbReference>